<feature type="chain" id="PRO_5009522267" evidence="1">
    <location>
        <begin position="23"/>
        <end position="142"/>
    </location>
</feature>
<organism evidence="2 3">
    <name type="scientific">Candidatus Giovannonibacteria bacterium RIFCSPLOWO2_01_FULL_44_16</name>
    <dbReference type="NCBI Taxonomy" id="1798348"/>
    <lineage>
        <taxon>Bacteria</taxon>
        <taxon>Candidatus Giovannoniibacteriota</taxon>
    </lineage>
</organism>
<evidence type="ECO:0000313" key="3">
    <source>
        <dbReference type="Proteomes" id="UP000178046"/>
    </source>
</evidence>
<proteinExistence type="predicted"/>
<feature type="signal peptide" evidence="1">
    <location>
        <begin position="1"/>
        <end position="22"/>
    </location>
</feature>
<sequence>MRFFLIILSVLCLMVFASSVGANSIYVPDQTNINKYVKKLESLGYKVIYENYHRFRILTLERIRESQEPRDFSREKWQEKENWELIYEQDQEYICGYLYCLKLIKAHGIIYEKAPKLFDEWFIKNSEPDFSREEIFTPLLSQ</sequence>
<dbReference type="AlphaFoldDB" id="A0A1F5X140"/>
<evidence type="ECO:0000256" key="1">
    <source>
        <dbReference type="SAM" id="SignalP"/>
    </source>
</evidence>
<dbReference type="Proteomes" id="UP000178046">
    <property type="component" value="Unassembled WGS sequence"/>
</dbReference>
<name>A0A1F5X140_9BACT</name>
<comment type="caution">
    <text evidence="2">The sequence shown here is derived from an EMBL/GenBank/DDBJ whole genome shotgun (WGS) entry which is preliminary data.</text>
</comment>
<reference evidence="2 3" key="1">
    <citation type="journal article" date="2016" name="Nat. Commun.">
        <title>Thousands of microbial genomes shed light on interconnected biogeochemical processes in an aquifer system.</title>
        <authorList>
            <person name="Anantharaman K."/>
            <person name="Brown C.T."/>
            <person name="Hug L.A."/>
            <person name="Sharon I."/>
            <person name="Castelle C.J."/>
            <person name="Probst A.J."/>
            <person name="Thomas B.C."/>
            <person name="Singh A."/>
            <person name="Wilkins M.J."/>
            <person name="Karaoz U."/>
            <person name="Brodie E.L."/>
            <person name="Williams K.H."/>
            <person name="Hubbard S.S."/>
            <person name="Banfield J.F."/>
        </authorList>
    </citation>
    <scope>NUCLEOTIDE SEQUENCE [LARGE SCALE GENOMIC DNA]</scope>
</reference>
<keyword evidence="1" id="KW-0732">Signal</keyword>
<gene>
    <name evidence="2" type="ORF">A2924_02625</name>
</gene>
<protein>
    <submittedName>
        <fullName evidence="2">Uncharacterized protein</fullName>
    </submittedName>
</protein>
<accession>A0A1F5X140</accession>
<evidence type="ECO:0000313" key="2">
    <source>
        <dbReference type="EMBL" id="OGF81616.1"/>
    </source>
</evidence>
<dbReference type="EMBL" id="MFIA01000038">
    <property type="protein sequence ID" value="OGF81616.1"/>
    <property type="molecule type" value="Genomic_DNA"/>
</dbReference>